<dbReference type="Proteomes" id="UP000241769">
    <property type="component" value="Unassembled WGS sequence"/>
</dbReference>
<keyword evidence="2" id="KW-1185">Reference proteome</keyword>
<gene>
    <name evidence="1" type="ORF">PROFUN_11932</name>
</gene>
<dbReference type="AlphaFoldDB" id="A0A2P6N8T4"/>
<comment type="caution">
    <text evidence="1">The sequence shown here is derived from an EMBL/GenBank/DDBJ whole genome shotgun (WGS) entry which is preliminary data.</text>
</comment>
<name>A0A2P6N8T4_9EUKA</name>
<organism evidence="1 2">
    <name type="scientific">Planoprotostelium fungivorum</name>
    <dbReference type="NCBI Taxonomy" id="1890364"/>
    <lineage>
        <taxon>Eukaryota</taxon>
        <taxon>Amoebozoa</taxon>
        <taxon>Evosea</taxon>
        <taxon>Variosea</taxon>
        <taxon>Cavosteliida</taxon>
        <taxon>Cavosteliaceae</taxon>
        <taxon>Planoprotostelium</taxon>
    </lineage>
</organism>
<evidence type="ECO:0000313" key="2">
    <source>
        <dbReference type="Proteomes" id="UP000241769"/>
    </source>
</evidence>
<accession>A0A2P6N8T4</accession>
<dbReference type="EMBL" id="MDYQ01000152">
    <property type="protein sequence ID" value="PRP80363.1"/>
    <property type="molecule type" value="Genomic_DNA"/>
</dbReference>
<evidence type="ECO:0000313" key="1">
    <source>
        <dbReference type="EMBL" id="PRP80363.1"/>
    </source>
</evidence>
<reference evidence="1 2" key="1">
    <citation type="journal article" date="2018" name="Genome Biol. Evol.">
        <title>Multiple Roots of Fruiting Body Formation in Amoebozoa.</title>
        <authorList>
            <person name="Hillmann F."/>
            <person name="Forbes G."/>
            <person name="Novohradska S."/>
            <person name="Ferling I."/>
            <person name="Riege K."/>
            <person name="Groth M."/>
            <person name="Westermann M."/>
            <person name="Marz M."/>
            <person name="Spaller T."/>
            <person name="Winckler T."/>
            <person name="Schaap P."/>
            <person name="Glockner G."/>
        </authorList>
    </citation>
    <scope>NUCLEOTIDE SEQUENCE [LARGE SCALE GENOMIC DNA]</scope>
    <source>
        <strain evidence="1 2">Jena</strain>
    </source>
</reference>
<proteinExistence type="predicted"/>
<sequence length="46" mass="5322">MFHLFAANIKNGYNDMLLLIAAKKFEREGRDPRDSICGKEDGYNKM</sequence>
<dbReference type="InParanoid" id="A0A2P6N8T4"/>
<protein>
    <submittedName>
        <fullName evidence="1">Uncharacterized protein</fullName>
    </submittedName>
</protein>